<comment type="caution">
    <text evidence="1">The sequence shown here is derived from an EMBL/GenBank/DDBJ whole genome shotgun (WGS) entry which is preliminary data.</text>
</comment>
<evidence type="ECO:0000313" key="2">
    <source>
        <dbReference type="Proteomes" id="UP001107558"/>
    </source>
</evidence>
<reference evidence="1" key="1">
    <citation type="submission" date="2021-03" db="EMBL/GenBank/DDBJ databases">
        <title>Chromosome level genome of the anhydrobiotic midge Polypedilum vanderplanki.</title>
        <authorList>
            <person name="Yoshida Y."/>
            <person name="Kikawada T."/>
            <person name="Gusev O."/>
        </authorList>
    </citation>
    <scope>NUCLEOTIDE SEQUENCE</scope>
    <source>
        <strain evidence="1">NIAS01</strain>
        <tissue evidence="1">Whole body or cell culture</tissue>
    </source>
</reference>
<dbReference type="EMBL" id="JADBJN010000004">
    <property type="protein sequence ID" value="KAG5668358.1"/>
    <property type="molecule type" value="Genomic_DNA"/>
</dbReference>
<accession>A0A9J6BFT6</accession>
<protein>
    <submittedName>
        <fullName evidence="1">Uncharacterized protein</fullName>
    </submittedName>
</protein>
<dbReference type="Proteomes" id="UP001107558">
    <property type="component" value="Chromosome 4"/>
</dbReference>
<evidence type="ECO:0000313" key="1">
    <source>
        <dbReference type="EMBL" id="KAG5668358.1"/>
    </source>
</evidence>
<sequence>MSDKNIILKEVKETLIDATKEKFIEAKEVTVEKLGDIKEKMKIAEIKAKKIFDDGNEFSEHQKEEMRDPEKNMAEVYRMKENEVSDMYHEV</sequence>
<keyword evidence="2" id="KW-1185">Reference proteome</keyword>
<dbReference type="AlphaFoldDB" id="A0A9J6BFT6"/>
<proteinExistence type="predicted"/>
<name>A0A9J6BFT6_POLVA</name>
<organism evidence="1 2">
    <name type="scientific">Polypedilum vanderplanki</name>
    <name type="common">Sleeping chironomid midge</name>
    <dbReference type="NCBI Taxonomy" id="319348"/>
    <lineage>
        <taxon>Eukaryota</taxon>
        <taxon>Metazoa</taxon>
        <taxon>Ecdysozoa</taxon>
        <taxon>Arthropoda</taxon>
        <taxon>Hexapoda</taxon>
        <taxon>Insecta</taxon>
        <taxon>Pterygota</taxon>
        <taxon>Neoptera</taxon>
        <taxon>Endopterygota</taxon>
        <taxon>Diptera</taxon>
        <taxon>Nematocera</taxon>
        <taxon>Chironomoidea</taxon>
        <taxon>Chironomidae</taxon>
        <taxon>Chironominae</taxon>
        <taxon>Polypedilum</taxon>
        <taxon>Polypedilum</taxon>
    </lineage>
</organism>
<gene>
    <name evidence="1" type="ORF">PVAND_016299</name>
</gene>